<comment type="caution">
    <text evidence="1">The sequence shown here is derived from an EMBL/GenBank/DDBJ whole genome shotgun (WGS) entry which is preliminary data.</text>
</comment>
<dbReference type="EMBL" id="JBBMFO010000001">
    <property type="protein sequence ID" value="MEQ2400178.1"/>
    <property type="molecule type" value="Genomic_DNA"/>
</dbReference>
<dbReference type="RefSeq" id="WP_349169853.1">
    <property type="nucleotide sequence ID" value="NZ_JBBMFO010000001.1"/>
</dbReference>
<accession>A0ABV1CBH2</accession>
<organism evidence="1 2">
    <name type="scientific">Peptoniphilus hominis</name>
    <name type="common">ex Hitch et al. 2025</name>
    <dbReference type="NCBI Taxonomy" id="3133174"/>
    <lineage>
        <taxon>Bacteria</taxon>
        <taxon>Bacillati</taxon>
        <taxon>Bacillota</taxon>
        <taxon>Tissierellia</taxon>
        <taxon>Tissierellales</taxon>
        <taxon>Peptoniphilaceae</taxon>
        <taxon>Peptoniphilus</taxon>
    </lineage>
</organism>
<proteinExistence type="predicted"/>
<sequence length="74" mass="8704">MKKNLLNYENLMNVNYDGDNEIYELEFQTDGKSYFICVNAADHEAAAIDEDYFDNKKLVEEIIETTDEEEIEEN</sequence>
<protein>
    <recommendedName>
        <fullName evidence="3">DUF1292 domain-containing protein</fullName>
    </recommendedName>
</protein>
<evidence type="ECO:0008006" key="3">
    <source>
        <dbReference type="Google" id="ProtNLM"/>
    </source>
</evidence>
<dbReference type="Proteomes" id="UP001447979">
    <property type="component" value="Unassembled WGS sequence"/>
</dbReference>
<evidence type="ECO:0000313" key="2">
    <source>
        <dbReference type="Proteomes" id="UP001447979"/>
    </source>
</evidence>
<name>A0ABV1CBH2_9FIRM</name>
<evidence type="ECO:0000313" key="1">
    <source>
        <dbReference type="EMBL" id="MEQ2400178.1"/>
    </source>
</evidence>
<reference evidence="1 2" key="1">
    <citation type="submission" date="2024-03" db="EMBL/GenBank/DDBJ databases">
        <title>Human intestinal bacterial collection.</title>
        <authorList>
            <person name="Pauvert C."/>
            <person name="Hitch T.C.A."/>
            <person name="Clavel T."/>
        </authorList>
    </citation>
    <scope>NUCLEOTIDE SEQUENCE [LARGE SCALE GENOMIC DNA]</scope>
    <source>
        <strain evidence="1 2">CLA-SR-H025</strain>
    </source>
</reference>
<gene>
    <name evidence="1" type="ORF">WMO19_01015</name>
</gene>
<keyword evidence="2" id="KW-1185">Reference proteome</keyword>